<gene>
    <name evidence="2" type="ORF">LPJ61_002674</name>
</gene>
<sequence length="235" mass="24894">MAEKVQGGGSQCLLQDVLENGHVALGDCENAKSLPFALIEVHLGADQDQMPDWIAHLFFESALVHPVLDFDLYLHAIATLCPLRAASLPYWLVDCSRGPFSAPPGTPTAAAVASPDACSSPDPHAPALRSSTPSYSLVDIPQRAAAAATAPASPPLSETTQLLPGSAALLSPRHPAPLHPTLRELRRTLAAALATAVVVSVVLTVWPCHQQVARIVVELADLLAQWVDRLLRRAV</sequence>
<keyword evidence="3" id="KW-1185">Reference proteome</keyword>
<dbReference type="OrthoDB" id="5562722at2759"/>
<evidence type="ECO:0000256" key="1">
    <source>
        <dbReference type="SAM" id="MobiDB-lite"/>
    </source>
</evidence>
<reference evidence="2" key="1">
    <citation type="submission" date="2022-07" db="EMBL/GenBank/DDBJ databases">
        <title>Phylogenomic reconstructions and comparative analyses of Kickxellomycotina fungi.</title>
        <authorList>
            <person name="Reynolds N.K."/>
            <person name="Stajich J.E."/>
            <person name="Barry K."/>
            <person name="Grigoriev I.V."/>
            <person name="Crous P."/>
            <person name="Smith M.E."/>
        </authorList>
    </citation>
    <scope>NUCLEOTIDE SEQUENCE</scope>
    <source>
        <strain evidence="2">BCRC 34381</strain>
    </source>
</reference>
<dbReference type="AlphaFoldDB" id="A0A9W7YCV6"/>
<evidence type="ECO:0000313" key="3">
    <source>
        <dbReference type="Proteomes" id="UP001143981"/>
    </source>
</evidence>
<comment type="caution">
    <text evidence="2">The sequence shown here is derived from an EMBL/GenBank/DDBJ whole genome shotgun (WGS) entry which is preliminary data.</text>
</comment>
<dbReference type="Gene3D" id="3.20.100.30">
    <property type="entry name" value="VTC, catalytic tunnel domain"/>
    <property type="match status" value="1"/>
</dbReference>
<proteinExistence type="predicted"/>
<accession>A0A9W7YCV6</accession>
<dbReference type="InterPro" id="IPR042267">
    <property type="entry name" value="VTC_sf"/>
</dbReference>
<organism evidence="2 3">
    <name type="scientific">Coemansia biformis</name>
    <dbReference type="NCBI Taxonomy" id="1286918"/>
    <lineage>
        <taxon>Eukaryota</taxon>
        <taxon>Fungi</taxon>
        <taxon>Fungi incertae sedis</taxon>
        <taxon>Zoopagomycota</taxon>
        <taxon>Kickxellomycotina</taxon>
        <taxon>Kickxellomycetes</taxon>
        <taxon>Kickxellales</taxon>
        <taxon>Kickxellaceae</taxon>
        <taxon>Coemansia</taxon>
    </lineage>
</organism>
<dbReference type="EMBL" id="JANBOI010000361">
    <property type="protein sequence ID" value="KAJ1731157.1"/>
    <property type="molecule type" value="Genomic_DNA"/>
</dbReference>
<protein>
    <submittedName>
        <fullName evidence="2">Uncharacterized protein</fullName>
    </submittedName>
</protein>
<evidence type="ECO:0000313" key="2">
    <source>
        <dbReference type="EMBL" id="KAJ1731157.1"/>
    </source>
</evidence>
<feature type="region of interest" description="Disordered" evidence="1">
    <location>
        <begin position="104"/>
        <end position="131"/>
    </location>
</feature>
<dbReference type="Proteomes" id="UP001143981">
    <property type="component" value="Unassembled WGS sequence"/>
</dbReference>
<name>A0A9W7YCV6_9FUNG</name>